<proteinExistence type="predicted"/>
<protein>
    <submittedName>
        <fullName evidence="2">Uncharacterized protein</fullName>
    </submittedName>
</protein>
<reference evidence="2 3" key="1">
    <citation type="journal article" date="2019" name="Commun. Biol.">
        <title>The bagworm genome reveals a unique fibroin gene that provides high tensile strength.</title>
        <authorList>
            <person name="Kono N."/>
            <person name="Nakamura H."/>
            <person name="Ohtoshi R."/>
            <person name="Tomita M."/>
            <person name="Numata K."/>
            <person name="Arakawa K."/>
        </authorList>
    </citation>
    <scope>NUCLEOTIDE SEQUENCE [LARGE SCALE GENOMIC DNA]</scope>
</reference>
<keyword evidence="3" id="KW-1185">Reference proteome</keyword>
<sequence length="109" mass="12195">MRNIESFQKRSGTHSINIRHNNDLVARKTRLSKVNKAHKRQCGRGPARPRRPGHVRGRCRPAICPALPNSDGESSPGRTAAYNIRAVEKKFAAIEIQYFTCPFLPDACA</sequence>
<feature type="compositionally biased region" description="Basic residues" evidence="1">
    <location>
        <begin position="27"/>
        <end position="59"/>
    </location>
</feature>
<dbReference type="AlphaFoldDB" id="A0A4C1WBH6"/>
<feature type="region of interest" description="Disordered" evidence="1">
    <location>
        <begin position="1"/>
        <end position="59"/>
    </location>
</feature>
<evidence type="ECO:0000256" key="1">
    <source>
        <dbReference type="SAM" id="MobiDB-lite"/>
    </source>
</evidence>
<name>A0A4C1WBH6_EUMVA</name>
<dbReference type="EMBL" id="BGZK01000502">
    <property type="protein sequence ID" value="GBP47495.1"/>
    <property type="molecule type" value="Genomic_DNA"/>
</dbReference>
<comment type="caution">
    <text evidence="2">The sequence shown here is derived from an EMBL/GenBank/DDBJ whole genome shotgun (WGS) entry which is preliminary data.</text>
</comment>
<evidence type="ECO:0000313" key="3">
    <source>
        <dbReference type="Proteomes" id="UP000299102"/>
    </source>
</evidence>
<dbReference type="Proteomes" id="UP000299102">
    <property type="component" value="Unassembled WGS sequence"/>
</dbReference>
<organism evidence="2 3">
    <name type="scientific">Eumeta variegata</name>
    <name type="common">Bagworm moth</name>
    <name type="synonym">Eumeta japonica</name>
    <dbReference type="NCBI Taxonomy" id="151549"/>
    <lineage>
        <taxon>Eukaryota</taxon>
        <taxon>Metazoa</taxon>
        <taxon>Ecdysozoa</taxon>
        <taxon>Arthropoda</taxon>
        <taxon>Hexapoda</taxon>
        <taxon>Insecta</taxon>
        <taxon>Pterygota</taxon>
        <taxon>Neoptera</taxon>
        <taxon>Endopterygota</taxon>
        <taxon>Lepidoptera</taxon>
        <taxon>Glossata</taxon>
        <taxon>Ditrysia</taxon>
        <taxon>Tineoidea</taxon>
        <taxon>Psychidae</taxon>
        <taxon>Oiketicinae</taxon>
        <taxon>Eumeta</taxon>
    </lineage>
</organism>
<gene>
    <name evidence="2" type="ORF">EVAR_86416_1</name>
</gene>
<feature type="compositionally biased region" description="Polar residues" evidence="1">
    <location>
        <begin position="1"/>
        <end position="19"/>
    </location>
</feature>
<evidence type="ECO:0000313" key="2">
    <source>
        <dbReference type="EMBL" id="GBP47495.1"/>
    </source>
</evidence>
<accession>A0A4C1WBH6</accession>